<keyword evidence="15 21" id="KW-0472">Membrane</keyword>
<dbReference type="PROSITE" id="PS00108">
    <property type="entry name" value="PROTEIN_KINASE_ST"/>
    <property type="match status" value="1"/>
</dbReference>
<dbReference type="Pfam" id="PF00139">
    <property type="entry name" value="Lectin_legB"/>
    <property type="match status" value="1"/>
</dbReference>
<evidence type="ECO:0000256" key="4">
    <source>
        <dbReference type="ARBA" id="ARBA00012513"/>
    </source>
</evidence>
<evidence type="ECO:0000256" key="5">
    <source>
        <dbReference type="ARBA" id="ARBA00022475"/>
    </source>
</evidence>
<keyword evidence="6" id="KW-0723">Serine/threonine-protein kinase</keyword>
<dbReference type="AlphaFoldDB" id="A0A426ZVY4"/>
<evidence type="ECO:0000256" key="2">
    <source>
        <dbReference type="ARBA" id="ARBA00008536"/>
    </source>
</evidence>
<dbReference type="FunFam" id="3.30.200.20:FF:000112">
    <property type="entry name" value="Lectin-domain containing receptor kinase A4.3"/>
    <property type="match status" value="1"/>
</dbReference>
<dbReference type="PROSITE" id="PS50011">
    <property type="entry name" value="PROTEIN_KINASE_DOM"/>
    <property type="match status" value="1"/>
</dbReference>
<dbReference type="CDD" id="cd06899">
    <property type="entry name" value="lectin_legume_LecRK_Arcelin_ConA"/>
    <property type="match status" value="1"/>
</dbReference>
<dbReference type="Gene3D" id="3.30.200.20">
    <property type="entry name" value="Phosphorylase Kinase, domain 1"/>
    <property type="match status" value="1"/>
</dbReference>
<organism evidence="24 25">
    <name type="scientific">Ensete ventricosum</name>
    <name type="common">Abyssinian banana</name>
    <name type="synonym">Musa ensete</name>
    <dbReference type="NCBI Taxonomy" id="4639"/>
    <lineage>
        <taxon>Eukaryota</taxon>
        <taxon>Viridiplantae</taxon>
        <taxon>Streptophyta</taxon>
        <taxon>Embryophyta</taxon>
        <taxon>Tracheophyta</taxon>
        <taxon>Spermatophyta</taxon>
        <taxon>Magnoliopsida</taxon>
        <taxon>Liliopsida</taxon>
        <taxon>Zingiberales</taxon>
        <taxon>Musaceae</taxon>
        <taxon>Ensete</taxon>
    </lineage>
</organism>
<keyword evidence="13 20" id="KW-0067">ATP-binding</keyword>
<evidence type="ECO:0000256" key="1">
    <source>
        <dbReference type="ARBA" id="ARBA00004251"/>
    </source>
</evidence>
<evidence type="ECO:0000259" key="23">
    <source>
        <dbReference type="PROSITE" id="PS50011"/>
    </source>
</evidence>
<evidence type="ECO:0000256" key="22">
    <source>
        <dbReference type="SAM" id="SignalP"/>
    </source>
</evidence>
<comment type="similarity">
    <text evidence="3">In the C-terminal section; belongs to the protein kinase superfamily. Ser/Thr protein kinase family.</text>
</comment>
<evidence type="ECO:0000256" key="13">
    <source>
        <dbReference type="ARBA" id="ARBA00022840"/>
    </source>
</evidence>
<dbReference type="InterPro" id="IPR013320">
    <property type="entry name" value="ConA-like_dom_sf"/>
</dbReference>
<dbReference type="SUPFAM" id="SSF49899">
    <property type="entry name" value="Concanavalin A-like lectins/glucanases"/>
    <property type="match status" value="1"/>
</dbReference>
<evidence type="ECO:0000313" key="24">
    <source>
        <dbReference type="EMBL" id="RRT68127.1"/>
    </source>
</evidence>
<dbReference type="GO" id="GO:0004674">
    <property type="term" value="F:protein serine/threonine kinase activity"/>
    <property type="evidence" value="ECO:0007669"/>
    <property type="project" value="UniProtKB-KW"/>
</dbReference>
<evidence type="ECO:0000256" key="10">
    <source>
        <dbReference type="ARBA" id="ARBA00022734"/>
    </source>
</evidence>
<protein>
    <recommendedName>
        <fullName evidence="4">non-specific serine/threonine protein kinase</fullName>
        <ecNumber evidence="4">2.7.11.1</ecNumber>
    </recommendedName>
</protein>
<dbReference type="InterPro" id="IPR050528">
    <property type="entry name" value="L-type_Lectin-RKs"/>
</dbReference>
<comment type="catalytic activity">
    <reaction evidence="19">
        <text>L-seryl-[protein] + ATP = O-phospho-L-seryl-[protein] + ADP + H(+)</text>
        <dbReference type="Rhea" id="RHEA:17989"/>
        <dbReference type="Rhea" id="RHEA-COMP:9863"/>
        <dbReference type="Rhea" id="RHEA-COMP:11604"/>
        <dbReference type="ChEBI" id="CHEBI:15378"/>
        <dbReference type="ChEBI" id="CHEBI:29999"/>
        <dbReference type="ChEBI" id="CHEBI:30616"/>
        <dbReference type="ChEBI" id="CHEBI:83421"/>
        <dbReference type="ChEBI" id="CHEBI:456216"/>
        <dbReference type="EC" id="2.7.11.1"/>
    </reaction>
</comment>
<evidence type="ECO:0000256" key="9">
    <source>
        <dbReference type="ARBA" id="ARBA00022729"/>
    </source>
</evidence>
<dbReference type="InterPro" id="IPR019825">
    <property type="entry name" value="Lectin_legB_Mn/Ca_BS"/>
</dbReference>
<dbReference type="EMBL" id="AMZH03004790">
    <property type="protein sequence ID" value="RRT68127.1"/>
    <property type="molecule type" value="Genomic_DNA"/>
</dbReference>
<keyword evidence="14 21" id="KW-1133">Transmembrane helix</keyword>
<comment type="subcellular location">
    <subcellularLocation>
        <location evidence="1">Cell membrane</location>
        <topology evidence="1">Single-pass type I membrane protein</topology>
    </subcellularLocation>
</comment>
<evidence type="ECO:0000256" key="20">
    <source>
        <dbReference type="PROSITE-ProRule" id="PRU10141"/>
    </source>
</evidence>
<dbReference type="SUPFAM" id="SSF56112">
    <property type="entry name" value="Protein kinase-like (PK-like)"/>
    <property type="match status" value="1"/>
</dbReference>
<gene>
    <name evidence="24" type="ORF">B296_00038585</name>
</gene>
<keyword evidence="9 22" id="KW-0732">Signal</keyword>
<evidence type="ECO:0000256" key="15">
    <source>
        <dbReference type="ARBA" id="ARBA00023136"/>
    </source>
</evidence>
<dbReference type="Pfam" id="PF00069">
    <property type="entry name" value="Pkinase"/>
    <property type="match status" value="1"/>
</dbReference>
<keyword evidence="5" id="KW-1003">Cell membrane</keyword>
<accession>A0A426ZVY4</accession>
<dbReference type="FunFam" id="1.10.510.10:FF:000108">
    <property type="entry name" value="L-type lectin-domain containing receptor kinase S.4"/>
    <property type="match status" value="1"/>
</dbReference>
<keyword evidence="10" id="KW-0430">Lectin</keyword>
<dbReference type="Gene3D" id="1.10.510.10">
    <property type="entry name" value="Transferase(Phosphotransferase) domain 1"/>
    <property type="match status" value="1"/>
</dbReference>
<dbReference type="CDD" id="cd14066">
    <property type="entry name" value="STKc_IRAK"/>
    <property type="match status" value="1"/>
</dbReference>
<evidence type="ECO:0000256" key="7">
    <source>
        <dbReference type="ARBA" id="ARBA00022679"/>
    </source>
</evidence>
<reference evidence="24 25" key="1">
    <citation type="journal article" date="2014" name="Agronomy (Basel)">
        <title>A Draft Genome Sequence for Ensete ventricosum, the Drought-Tolerant Tree Against Hunger.</title>
        <authorList>
            <person name="Harrison J."/>
            <person name="Moore K.A."/>
            <person name="Paszkiewicz K."/>
            <person name="Jones T."/>
            <person name="Grant M."/>
            <person name="Ambacheew D."/>
            <person name="Muzemil S."/>
            <person name="Studholme D.J."/>
        </authorList>
    </citation>
    <scope>NUCLEOTIDE SEQUENCE [LARGE SCALE GENOMIC DNA]</scope>
</reference>
<evidence type="ECO:0000256" key="14">
    <source>
        <dbReference type="ARBA" id="ARBA00022989"/>
    </source>
</evidence>
<dbReference type="FunFam" id="2.60.120.200:FF:000051">
    <property type="entry name" value="L-type lectin-domain containing receptor kinase V.9"/>
    <property type="match status" value="1"/>
</dbReference>
<evidence type="ECO:0000256" key="18">
    <source>
        <dbReference type="ARBA" id="ARBA00047899"/>
    </source>
</evidence>
<proteinExistence type="inferred from homology"/>
<dbReference type="PROSITE" id="PS00107">
    <property type="entry name" value="PROTEIN_KINASE_ATP"/>
    <property type="match status" value="1"/>
</dbReference>
<evidence type="ECO:0000313" key="25">
    <source>
        <dbReference type="Proteomes" id="UP000287651"/>
    </source>
</evidence>
<keyword evidence="8 21" id="KW-0812">Transmembrane</keyword>
<sequence length="654" mass="71405">MLLPGILTVILLAELAASSDFNFTFNGFSGANLTLNGIAAITSEGLLKLTNDTQQVIGHGFYPFHVRFGKPPSFSTTFVFAIKPTFPGTSGHGIAFALSPSTELRGSLPSQHLGLFTDTGSGRDHIVAVELDTVDNVEFKDINNNHVGIDVNSLISSNSTPVAYFDAKEGVVKELQLISGEPMQVWADYSGEDMRFDVAVAPLGESKPKHPLLSSRSNLSSVISDKMYVGFSSSTGAATGSHYILGWSFSLDGDAPPLDLSALPRLPGSSKKNSGVLAISLPVAAVLLLVVATVIVVLFLRGRKKFAELVEDWEHEFGPHRFHYKDLYRATKGFDNENLLGAGGFGQVYRGVLSKSKIEIAVKKISHESRQGMREFISEIVSVGRLRHRNLVQLLGYCRRRGELLLVYDYMANGSLDRFLFDGNQPPLNWSQRFHIIKGVAAGLLYLHEEWEQVVIHRDIKAGNVLLDSELNGKLGDFGLARLYDHGTNSQTTHIVGTLGYLAPELSRTGKATTYTDVYAFGAFLLEVACGKRPLQRDAPGLVDFVLECWKMRTILEASDPKLRDEYAAKEMELVLQLGLLCSHPDPMARPSMKQAVHILEGDASLPTVSADGMISCLSARQYDESFDHLVMSYPSTSAATQVLHSSPLLSATL</sequence>
<dbReference type="InterPro" id="IPR001220">
    <property type="entry name" value="Legume_lectin_dom"/>
</dbReference>
<dbReference type="InterPro" id="IPR000719">
    <property type="entry name" value="Prot_kinase_dom"/>
</dbReference>
<dbReference type="InterPro" id="IPR011009">
    <property type="entry name" value="Kinase-like_dom_sf"/>
</dbReference>
<dbReference type="PROSITE" id="PS00307">
    <property type="entry name" value="LECTIN_LEGUME_BETA"/>
    <property type="match status" value="1"/>
</dbReference>
<evidence type="ECO:0000256" key="16">
    <source>
        <dbReference type="ARBA" id="ARBA00023170"/>
    </source>
</evidence>
<evidence type="ECO:0000256" key="8">
    <source>
        <dbReference type="ARBA" id="ARBA00022692"/>
    </source>
</evidence>
<feature type="domain" description="Protein kinase" evidence="23">
    <location>
        <begin position="334"/>
        <end position="606"/>
    </location>
</feature>
<name>A0A426ZVY4_ENSVE</name>
<evidence type="ECO:0000256" key="6">
    <source>
        <dbReference type="ARBA" id="ARBA00022527"/>
    </source>
</evidence>
<feature type="binding site" evidence="20">
    <location>
        <position position="364"/>
    </location>
    <ligand>
        <name>ATP</name>
        <dbReference type="ChEBI" id="CHEBI:30616"/>
    </ligand>
</feature>
<dbReference type="GO" id="GO:0005886">
    <property type="term" value="C:plasma membrane"/>
    <property type="evidence" value="ECO:0007669"/>
    <property type="project" value="UniProtKB-SubCell"/>
</dbReference>
<dbReference type="SMART" id="SM00220">
    <property type="entry name" value="S_TKc"/>
    <property type="match status" value="1"/>
</dbReference>
<dbReference type="InterPro" id="IPR017441">
    <property type="entry name" value="Protein_kinase_ATP_BS"/>
</dbReference>
<dbReference type="EC" id="2.7.11.1" evidence="4"/>
<feature type="transmembrane region" description="Helical" evidence="21">
    <location>
        <begin position="275"/>
        <end position="300"/>
    </location>
</feature>
<evidence type="ECO:0000256" key="21">
    <source>
        <dbReference type="SAM" id="Phobius"/>
    </source>
</evidence>
<feature type="signal peptide" evidence="22">
    <location>
        <begin position="1"/>
        <end position="18"/>
    </location>
</feature>
<dbReference type="GO" id="GO:0005524">
    <property type="term" value="F:ATP binding"/>
    <property type="evidence" value="ECO:0007669"/>
    <property type="project" value="UniProtKB-UniRule"/>
</dbReference>
<evidence type="ECO:0000256" key="19">
    <source>
        <dbReference type="ARBA" id="ARBA00048679"/>
    </source>
</evidence>
<dbReference type="Proteomes" id="UP000287651">
    <property type="component" value="Unassembled WGS sequence"/>
</dbReference>
<keyword evidence="7" id="KW-0808">Transferase</keyword>
<keyword evidence="17" id="KW-0325">Glycoprotein</keyword>
<keyword evidence="12" id="KW-0418">Kinase</keyword>
<evidence type="ECO:0000256" key="3">
    <source>
        <dbReference type="ARBA" id="ARBA00010217"/>
    </source>
</evidence>
<keyword evidence="16" id="KW-0675">Receptor</keyword>
<dbReference type="Gene3D" id="2.60.120.200">
    <property type="match status" value="1"/>
</dbReference>
<dbReference type="GO" id="GO:0030246">
    <property type="term" value="F:carbohydrate binding"/>
    <property type="evidence" value="ECO:0007669"/>
    <property type="project" value="UniProtKB-KW"/>
</dbReference>
<keyword evidence="11 20" id="KW-0547">Nucleotide-binding</keyword>
<comment type="similarity">
    <text evidence="2">In the N-terminal section; belongs to the leguminous lectin family.</text>
</comment>
<dbReference type="PANTHER" id="PTHR27007">
    <property type="match status" value="1"/>
</dbReference>
<comment type="catalytic activity">
    <reaction evidence="18">
        <text>L-threonyl-[protein] + ATP = O-phospho-L-threonyl-[protein] + ADP + H(+)</text>
        <dbReference type="Rhea" id="RHEA:46608"/>
        <dbReference type="Rhea" id="RHEA-COMP:11060"/>
        <dbReference type="Rhea" id="RHEA-COMP:11605"/>
        <dbReference type="ChEBI" id="CHEBI:15378"/>
        <dbReference type="ChEBI" id="CHEBI:30013"/>
        <dbReference type="ChEBI" id="CHEBI:30616"/>
        <dbReference type="ChEBI" id="CHEBI:61977"/>
        <dbReference type="ChEBI" id="CHEBI:456216"/>
        <dbReference type="EC" id="2.7.11.1"/>
    </reaction>
</comment>
<evidence type="ECO:0000256" key="11">
    <source>
        <dbReference type="ARBA" id="ARBA00022741"/>
    </source>
</evidence>
<evidence type="ECO:0000256" key="17">
    <source>
        <dbReference type="ARBA" id="ARBA00023180"/>
    </source>
</evidence>
<comment type="caution">
    <text evidence="24">The sequence shown here is derived from an EMBL/GenBank/DDBJ whole genome shotgun (WGS) entry which is preliminary data.</text>
</comment>
<feature type="chain" id="PRO_5019310993" description="non-specific serine/threonine protein kinase" evidence="22">
    <location>
        <begin position="19"/>
        <end position="654"/>
    </location>
</feature>
<dbReference type="InterPro" id="IPR008271">
    <property type="entry name" value="Ser/Thr_kinase_AS"/>
</dbReference>
<evidence type="ECO:0000256" key="12">
    <source>
        <dbReference type="ARBA" id="ARBA00022777"/>
    </source>
</evidence>